<dbReference type="Gene3D" id="1.10.565.10">
    <property type="entry name" value="Retinoid X Receptor"/>
    <property type="match status" value="1"/>
</dbReference>
<feature type="region of interest" description="Disordered" evidence="9">
    <location>
        <begin position="105"/>
        <end position="142"/>
    </location>
</feature>
<dbReference type="PANTHER" id="PTHR24081:SF8">
    <property type="entry name" value="NR LBD DOMAIN-CONTAINING PROTEIN"/>
    <property type="match status" value="1"/>
</dbReference>
<gene>
    <name evidence="11" type="ORF">BaRGS_00014529</name>
</gene>
<feature type="region of interest" description="Disordered" evidence="9">
    <location>
        <begin position="329"/>
        <end position="366"/>
    </location>
</feature>
<comment type="caution">
    <text evidence="11">The sequence shown here is derived from an EMBL/GenBank/DDBJ whole genome shotgun (WGS) entry which is preliminary data.</text>
</comment>
<evidence type="ECO:0000256" key="6">
    <source>
        <dbReference type="ARBA" id="ARBA00023015"/>
    </source>
</evidence>
<dbReference type="InterPro" id="IPR000536">
    <property type="entry name" value="Nucl_hrmn_rcpt_lig-bd"/>
</dbReference>
<feature type="compositionally biased region" description="Low complexity" evidence="9">
    <location>
        <begin position="333"/>
        <end position="349"/>
    </location>
</feature>
<proteinExistence type="inferred from homology"/>
<evidence type="ECO:0000256" key="2">
    <source>
        <dbReference type="ARBA" id="ARBA00004496"/>
    </source>
</evidence>
<evidence type="ECO:0000256" key="8">
    <source>
        <dbReference type="ARBA" id="ARBA00023170"/>
    </source>
</evidence>
<keyword evidence="5" id="KW-0678">Repressor</keyword>
<reference evidence="11 12" key="1">
    <citation type="journal article" date="2023" name="Sci. Data">
        <title>Genome assembly of the Korean intertidal mud-creeper Batillaria attramentaria.</title>
        <authorList>
            <person name="Patra A.K."/>
            <person name="Ho P.T."/>
            <person name="Jun S."/>
            <person name="Lee S.J."/>
            <person name="Kim Y."/>
            <person name="Won Y.J."/>
        </authorList>
    </citation>
    <scope>NUCLEOTIDE SEQUENCE [LARGE SCALE GENOMIC DNA]</scope>
    <source>
        <strain evidence="11">Wonlab-2016</strain>
    </source>
</reference>
<comment type="subcellular location">
    <subcellularLocation>
        <location evidence="2">Cytoplasm</location>
    </subcellularLocation>
    <subcellularLocation>
        <location evidence="1">Nucleus</location>
    </subcellularLocation>
</comment>
<sequence>RKKQASEDDSVSQTRLQMWCGSTHVVVSKDVSDDIGADVEGAAGLATSHSLGPACKARQLSPAVPACISGVRPTRVKLVECPSVQTWVNSSASHARPIEAGATVGEGSSFTVSPCKPVKDKPPRAKRVSGSAESQLRGIQSTRPRRGVGFDFARLRILQSVSTQLFASVQFPYGRFESMEVLCRNQQVFGAQPAAMYPPTLTRMFATPSDAYTCYSFESGTRSPSTPSRTPTPPSKSRSPVEMNNAHGTTLQSVLRGEVPPAYSHLLSTHSPHSPARSPHHQLHSPVDTKPARGSPFVEVEASSAYVRGPTTVLSPPPEDMQTEPIDLSVKRPASASSDTSLSAPSPASFHHTFPPSPAEDHQGHQSEFSLLRNLLSVGKASSSSSASSAFSSPSTSNSDRSCDSPCSDSGSSPARHLCGSTRVTLAKKNMYPVSARVSDWLVKVVQFAKSIPEFMSLDHNDKVTLVLNSWSRLLLLYMAESNFQFVVTPTHSEPQPSEMEGGPSPDEPTMKSVEGVQTFIRKCQHMGVEAKEYAFLRMLVLFNSGYVGLNRPDVVDSLNSVVQQLLQQHVRVARPDDVMHYSRLLMCLPSLYGISSKMVERLFCRHINSNTDMEVLLKELLQNL</sequence>
<feature type="compositionally biased region" description="Low complexity" evidence="9">
    <location>
        <begin position="221"/>
        <end position="240"/>
    </location>
</feature>
<feature type="domain" description="NR LBD" evidence="10">
    <location>
        <begin position="382"/>
        <end position="625"/>
    </location>
</feature>
<feature type="region of interest" description="Disordered" evidence="9">
    <location>
        <begin position="490"/>
        <end position="510"/>
    </location>
</feature>
<evidence type="ECO:0000256" key="3">
    <source>
        <dbReference type="ARBA" id="ARBA00006647"/>
    </source>
</evidence>
<dbReference type="GO" id="GO:0005634">
    <property type="term" value="C:nucleus"/>
    <property type="evidence" value="ECO:0007669"/>
    <property type="project" value="UniProtKB-SubCell"/>
</dbReference>
<feature type="region of interest" description="Disordered" evidence="9">
    <location>
        <begin position="264"/>
        <end position="294"/>
    </location>
</feature>
<dbReference type="InterPro" id="IPR033544">
    <property type="entry name" value="NR0B1/2"/>
</dbReference>
<evidence type="ECO:0000256" key="7">
    <source>
        <dbReference type="ARBA" id="ARBA00023163"/>
    </source>
</evidence>
<organism evidence="11 12">
    <name type="scientific">Batillaria attramentaria</name>
    <dbReference type="NCBI Taxonomy" id="370345"/>
    <lineage>
        <taxon>Eukaryota</taxon>
        <taxon>Metazoa</taxon>
        <taxon>Spiralia</taxon>
        <taxon>Lophotrochozoa</taxon>
        <taxon>Mollusca</taxon>
        <taxon>Gastropoda</taxon>
        <taxon>Caenogastropoda</taxon>
        <taxon>Sorbeoconcha</taxon>
        <taxon>Cerithioidea</taxon>
        <taxon>Batillariidae</taxon>
        <taxon>Batillaria</taxon>
    </lineage>
</organism>
<evidence type="ECO:0000313" key="11">
    <source>
        <dbReference type="EMBL" id="KAK7494247.1"/>
    </source>
</evidence>
<comment type="similarity">
    <text evidence="3">Belongs to the nuclear hormone receptor family. NR0 subfamily.</text>
</comment>
<evidence type="ECO:0000313" key="12">
    <source>
        <dbReference type="Proteomes" id="UP001519460"/>
    </source>
</evidence>
<feature type="compositionally biased region" description="Polar residues" evidence="9">
    <location>
        <begin position="131"/>
        <end position="142"/>
    </location>
</feature>
<dbReference type="Pfam" id="PF00104">
    <property type="entry name" value="Hormone_recep"/>
    <property type="match status" value="1"/>
</dbReference>
<dbReference type="GO" id="GO:0045892">
    <property type="term" value="P:negative regulation of DNA-templated transcription"/>
    <property type="evidence" value="ECO:0007669"/>
    <property type="project" value="UniProtKB-ARBA"/>
</dbReference>
<evidence type="ECO:0000256" key="9">
    <source>
        <dbReference type="SAM" id="MobiDB-lite"/>
    </source>
</evidence>
<feature type="region of interest" description="Disordered" evidence="9">
    <location>
        <begin position="217"/>
        <end position="244"/>
    </location>
</feature>
<feature type="compositionally biased region" description="Low complexity" evidence="9">
    <location>
        <begin position="264"/>
        <end position="277"/>
    </location>
</feature>
<protein>
    <recommendedName>
        <fullName evidence="10">NR LBD domain-containing protein</fullName>
    </recommendedName>
</protein>
<keyword evidence="12" id="KW-1185">Reference proteome</keyword>
<dbReference type="GO" id="GO:0005737">
    <property type="term" value="C:cytoplasm"/>
    <property type="evidence" value="ECO:0007669"/>
    <property type="project" value="UniProtKB-SubCell"/>
</dbReference>
<keyword evidence="7" id="KW-0804">Transcription</keyword>
<dbReference type="Proteomes" id="UP001519460">
    <property type="component" value="Unassembled WGS sequence"/>
</dbReference>
<dbReference type="PRINTS" id="PR00398">
    <property type="entry name" value="STRDHORMONER"/>
</dbReference>
<evidence type="ECO:0000256" key="1">
    <source>
        <dbReference type="ARBA" id="ARBA00004123"/>
    </source>
</evidence>
<dbReference type="PROSITE" id="PS51843">
    <property type="entry name" value="NR_LBD"/>
    <property type="match status" value="1"/>
</dbReference>
<dbReference type="SMART" id="SM00430">
    <property type="entry name" value="HOLI"/>
    <property type="match status" value="1"/>
</dbReference>
<evidence type="ECO:0000256" key="4">
    <source>
        <dbReference type="ARBA" id="ARBA00022490"/>
    </source>
</evidence>
<dbReference type="PANTHER" id="PTHR24081">
    <property type="entry name" value="NUCLEAR RECEPTOR SUBFAMILY 0 GROUP B"/>
    <property type="match status" value="1"/>
</dbReference>
<name>A0ABD0L5B6_9CAEN</name>
<dbReference type="SUPFAM" id="SSF48508">
    <property type="entry name" value="Nuclear receptor ligand-binding domain"/>
    <property type="match status" value="1"/>
</dbReference>
<dbReference type="InterPro" id="IPR035500">
    <property type="entry name" value="NHR-like_dom_sf"/>
</dbReference>
<feature type="compositionally biased region" description="Low complexity" evidence="9">
    <location>
        <begin position="383"/>
        <end position="414"/>
    </location>
</feature>
<feature type="region of interest" description="Disordered" evidence="9">
    <location>
        <begin position="383"/>
        <end position="418"/>
    </location>
</feature>
<dbReference type="AlphaFoldDB" id="A0ABD0L5B6"/>
<keyword evidence="8" id="KW-0675">Receptor</keyword>
<dbReference type="EMBL" id="JACVVK020000085">
    <property type="protein sequence ID" value="KAK7494247.1"/>
    <property type="molecule type" value="Genomic_DNA"/>
</dbReference>
<dbReference type="InterPro" id="IPR001723">
    <property type="entry name" value="Nuclear_hrmn_rcpt"/>
</dbReference>
<keyword evidence="4" id="KW-0963">Cytoplasm</keyword>
<evidence type="ECO:0000256" key="5">
    <source>
        <dbReference type="ARBA" id="ARBA00022491"/>
    </source>
</evidence>
<keyword evidence="6" id="KW-0805">Transcription regulation</keyword>
<evidence type="ECO:0000259" key="10">
    <source>
        <dbReference type="PROSITE" id="PS51843"/>
    </source>
</evidence>
<accession>A0ABD0L5B6</accession>
<feature type="non-terminal residue" evidence="11">
    <location>
        <position position="1"/>
    </location>
</feature>